<comment type="similarity">
    <text evidence="2">Belongs to the protease inhibitor I16 (SSI) family.</text>
</comment>
<reference evidence="9" key="1">
    <citation type="submission" date="2022-10" db="EMBL/GenBank/DDBJ databases">
        <title>The complete genomes of actinobacterial strains from the NBC collection.</title>
        <authorList>
            <person name="Joergensen T.S."/>
            <person name="Alvarez Arevalo M."/>
            <person name="Sterndorff E.B."/>
            <person name="Faurdal D."/>
            <person name="Vuksanovic O."/>
            <person name="Mourched A.-S."/>
            <person name="Charusanti P."/>
            <person name="Shaw S."/>
            <person name="Blin K."/>
            <person name="Weber T."/>
        </authorList>
    </citation>
    <scope>NUCLEOTIDE SEQUENCE</scope>
    <source>
        <strain evidence="9">NBC_00060</strain>
    </source>
</reference>
<keyword evidence="5" id="KW-0722">Serine protease inhibitor</keyword>
<evidence type="ECO:0000256" key="1">
    <source>
        <dbReference type="ARBA" id="ARBA00004613"/>
    </source>
</evidence>
<name>A0AAU2GZX5_9ACTN</name>
<dbReference type="InterPro" id="IPR020054">
    <property type="entry name" value="Prot_inh_SSI_I16_CS"/>
</dbReference>
<keyword evidence="6" id="KW-1015">Disulfide bond</keyword>
<feature type="domain" description="Subtilisin inhibitor" evidence="8">
    <location>
        <begin position="48"/>
        <end position="125"/>
    </location>
</feature>
<accession>A0AAU2GZX5</accession>
<gene>
    <name evidence="9" type="ORF">OHV25_18060</name>
</gene>
<evidence type="ECO:0000256" key="7">
    <source>
        <dbReference type="SAM" id="SignalP"/>
    </source>
</evidence>
<dbReference type="InterPro" id="IPR023549">
    <property type="entry name" value="Subtilisin_inhibitor"/>
</dbReference>
<dbReference type="SUPFAM" id="SSF55399">
    <property type="entry name" value="Subtilisin inhibitor"/>
    <property type="match status" value="1"/>
</dbReference>
<dbReference type="PROSITE" id="PS00999">
    <property type="entry name" value="SSI"/>
    <property type="match status" value="1"/>
</dbReference>
<feature type="signal peptide" evidence="7">
    <location>
        <begin position="1"/>
        <end position="19"/>
    </location>
</feature>
<dbReference type="InterPro" id="IPR036819">
    <property type="entry name" value="Subtilisin_inhibitor-like_sf"/>
</dbReference>
<dbReference type="Pfam" id="PF00720">
    <property type="entry name" value="SSI"/>
    <property type="match status" value="1"/>
</dbReference>
<dbReference type="EMBL" id="CP108253">
    <property type="protein sequence ID" value="WTU41349.1"/>
    <property type="molecule type" value="Genomic_DNA"/>
</dbReference>
<evidence type="ECO:0000256" key="2">
    <source>
        <dbReference type="ARBA" id="ARBA00010472"/>
    </source>
</evidence>
<evidence type="ECO:0000313" key="9">
    <source>
        <dbReference type="EMBL" id="WTU41349.1"/>
    </source>
</evidence>
<comment type="subcellular location">
    <subcellularLocation>
        <location evidence="1">Secreted</location>
    </subcellularLocation>
</comment>
<keyword evidence="3" id="KW-0964">Secreted</keyword>
<evidence type="ECO:0000256" key="3">
    <source>
        <dbReference type="ARBA" id="ARBA00022525"/>
    </source>
</evidence>
<keyword evidence="4 9" id="KW-0646">Protease inhibitor</keyword>
<sequence length="150" mass="15710">MLRRLVVTALATTATAALAASPAALAAAPLPLPPLPLLDSGGGNHDHLTVTVAHNGETDGTYELECHPAGGNHPQILQACDRLDKLTTWGKDPFAPVSSRATCTMIYGGDSTARVTGTWAGRPVDATYNRHDGCEMARWDAFVPVLPGAR</sequence>
<keyword evidence="7" id="KW-0732">Signal</keyword>
<dbReference type="AlphaFoldDB" id="A0AAU2GZX5"/>
<protein>
    <submittedName>
        <fullName evidence="9">Subtilase-type protease inhibitor</fullName>
    </submittedName>
</protein>
<evidence type="ECO:0000256" key="4">
    <source>
        <dbReference type="ARBA" id="ARBA00022690"/>
    </source>
</evidence>
<evidence type="ECO:0000256" key="5">
    <source>
        <dbReference type="ARBA" id="ARBA00022900"/>
    </source>
</evidence>
<organism evidence="9">
    <name type="scientific">Streptomyces sp. NBC_00060</name>
    <dbReference type="NCBI Taxonomy" id="2975636"/>
    <lineage>
        <taxon>Bacteria</taxon>
        <taxon>Bacillati</taxon>
        <taxon>Actinomycetota</taxon>
        <taxon>Actinomycetes</taxon>
        <taxon>Kitasatosporales</taxon>
        <taxon>Streptomycetaceae</taxon>
        <taxon>Streptomyces</taxon>
    </lineage>
</organism>
<evidence type="ECO:0000256" key="6">
    <source>
        <dbReference type="ARBA" id="ARBA00023157"/>
    </source>
</evidence>
<proteinExistence type="inferred from homology"/>
<dbReference type="GO" id="GO:0004867">
    <property type="term" value="F:serine-type endopeptidase inhibitor activity"/>
    <property type="evidence" value="ECO:0007669"/>
    <property type="project" value="UniProtKB-KW"/>
</dbReference>
<dbReference type="GO" id="GO:0005576">
    <property type="term" value="C:extracellular region"/>
    <property type="evidence" value="ECO:0007669"/>
    <property type="project" value="UniProtKB-SubCell"/>
</dbReference>
<evidence type="ECO:0000259" key="8">
    <source>
        <dbReference type="Pfam" id="PF00720"/>
    </source>
</evidence>
<feature type="chain" id="PRO_5043547241" evidence="7">
    <location>
        <begin position="20"/>
        <end position="150"/>
    </location>
</feature>
<dbReference type="Gene3D" id="3.30.350.10">
    <property type="entry name" value="Subtilisin inhibitor-like"/>
    <property type="match status" value="1"/>
</dbReference>